<comment type="similarity">
    <text evidence="2 10">Belongs to the binding-protein-dependent transport system permease family. CysTW subfamily.</text>
</comment>
<dbReference type="NCBIfam" id="TIGR02141">
    <property type="entry name" value="modB_ABC"/>
    <property type="match status" value="1"/>
</dbReference>
<evidence type="ECO:0000256" key="3">
    <source>
        <dbReference type="ARBA" id="ARBA00022448"/>
    </source>
</evidence>
<dbReference type="CDD" id="cd06261">
    <property type="entry name" value="TM_PBP2"/>
    <property type="match status" value="1"/>
</dbReference>
<dbReference type="RefSeq" id="WP_268114701.1">
    <property type="nucleotide sequence ID" value="NZ_CP113524.1"/>
</dbReference>
<evidence type="ECO:0000259" key="11">
    <source>
        <dbReference type="PROSITE" id="PS50928"/>
    </source>
</evidence>
<organism evidence="12 13">
    <name type="scientific">Lacrimispora xylanolytica</name>
    <dbReference type="NCBI Taxonomy" id="29375"/>
    <lineage>
        <taxon>Bacteria</taxon>
        <taxon>Bacillati</taxon>
        <taxon>Bacillota</taxon>
        <taxon>Clostridia</taxon>
        <taxon>Lachnospirales</taxon>
        <taxon>Lachnospiraceae</taxon>
        <taxon>Lacrimispora</taxon>
    </lineage>
</organism>
<name>A0ABY7A935_9FIRM</name>
<evidence type="ECO:0000256" key="5">
    <source>
        <dbReference type="ARBA" id="ARBA00022505"/>
    </source>
</evidence>
<dbReference type="Proteomes" id="UP001163115">
    <property type="component" value="Chromosome"/>
</dbReference>
<reference evidence="12" key="1">
    <citation type="submission" date="2022-11" db="EMBL/GenBank/DDBJ databases">
        <title>Lacrimispora xylanolytica sy1, complete genome.</title>
        <authorList>
            <person name="Choi S."/>
        </authorList>
    </citation>
    <scope>NUCLEOTIDE SEQUENCE</scope>
    <source>
        <strain evidence="12">Sy1</strain>
    </source>
</reference>
<feature type="transmembrane region" description="Helical" evidence="9">
    <location>
        <begin position="92"/>
        <end position="110"/>
    </location>
</feature>
<feature type="domain" description="ABC transmembrane type-1" evidence="11">
    <location>
        <begin position="13"/>
        <end position="217"/>
    </location>
</feature>
<evidence type="ECO:0000256" key="2">
    <source>
        <dbReference type="ARBA" id="ARBA00007069"/>
    </source>
</evidence>
<keyword evidence="7 9" id="KW-1133">Transmembrane helix</keyword>
<keyword evidence="5 10" id="KW-0500">Molybdenum</keyword>
<feature type="transmembrane region" description="Helical" evidence="9">
    <location>
        <begin position="199"/>
        <end position="220"/>
    </location>
</feature>
<dbReference type="SUPFAM" id="SSF161098">
    <property type="entry name" value="MetI-like"/>
    <property type="match status" value="1"/>
</dbReference>
<dbReference type="Pfam" id="PF00528">
    <property type="entry name" value="BPD_transp_1"/>
    <property type="match status" value="1"/>
</dbReference>
<keyword evidence="4 10" id="KW-1003">Cell membrane</keyword>
<evidence type="ECO:0000256" key="1">
    <source>
        <dbReference type="ARBA" id="ARBA00004651"/>
    </source>
</evidence>
<comment type="function">
    <text evidence="10">Part of the binding-protein-dependent transport system for molybdenum; probably responsible for the translocation of the substrate across the membrane.</text>
</comment>
<dbReference type="InterPro" id="IPR011867">
    <property type="entry name" value="ModB_ABC"/>
</dbReference>
<sequence>METLIHTIDFSPLFLSLKTGILATVLTFFLGTAAARGVMRLNHRAKSVVDGILTLPLVLPPTVAGFLLLFLFSLRRPLGAFLWEHYEVKLVQTWLGCVMAAFVIAFPLMYRNARAAFEQVDVTMIYAGRTLGLSERKIFWKIIVPMAGPGLASGTVLSFSRAIGEYGATTMLAGNILGKTRTISVAIATEVAAGNWEVAGFWVLVIVVISFLMVVLINLVSGEGSKDFSGWR</sequence>
<dbReference type="InterPro" id="IPR000515">
    <property type="entry name" value="MetI-like"/>
</dbReference>
<dbReference type="EMBL" id="CP113524">
    <property type="protein sequence ID" value="WAJ23182.1"/>
    <property type="molecule type" value="Genomic_DNA"/>
</dbReference>
<protein>
    <recommendedName>
        <fullName evidence="10">Molybdenum transport system permease</fullName>
    </recommendedName>
</protein>
<evidence type="ECO:0000256" key="4">
    <source>
        <dbReference type="ARBA" id="ARBA00022475"/>
    </source>
</evidence>
<evidence type="ECO:0000256" key="7">
    <source>
        <dbReference type="ARBA" id="ARBA00022989"/>
    </source>
</evidence>
<dbReference type="InterPro" id="IPR035906">
    <property type="entry name" value="MetI-like_sf"/>
</dbReference>
<feature type="transmembrane region" description="Helical" evidence="9">
    <location>
        <begin position="20"/>
        <end position="39"/>
    </location>
</feature>
<accession>A0ABY7A935</accession>
<evidence type="ECO:0000313" key="12">
    <source>
        <dbReference type="EMBL" id="WAJ23182.1"/>
    </source>
</evidence>
<dbReference type="Gene3D" id="1.10.3720.10">
    <property type="entry name" value="MetI-like"/>
    <property type="match status" value="1"/>
</dbReference>
<feature type="transmembrane region" description="Helical" evidence="9">
    <location>
        <begin position="51"/>
        <end position="72"/>
    </location>
</feature>
<proteinExistence type="inferred from homology"/>
<evidence type="ECO:0000256" key="10">
    <source>
        <dbReference type="RuleBase" id="RU365097"/>
    </source>
</evidence>
<keyword evidence="6 9" id="KW-0812">Transmembrane</keyword>
<gene>
    <name evidence="12" type="primary">modB</name>
    <name evidence="12" type="ORF">OW255_16670</name>
</gene>
<evidence type="ECO:0000313" key="13">
    <source>
        <dbReference type="Proteomes" id="UP001163115"/>
    </source>
</evidence>
<evidence type="ECO:0000256" key="9">
    <source>
        <dbReference type="RuleBase" id="RU363032"/>
    </source>
</evidence>
<evidence type="ECO:0000256" key="6">
    <source>
        <dbReference type="ARBA" id="ARBA00022692"/>
    </source>
</evidence>
<feature type="transmembrane region" description="Helical" evidence="9">
    <location>
        <begin position="138"/>
        <end position="159"/>
    </location>
</feature>
<evidence type="ECO:0000256" key="8">
    <source>
        <dbReference type="ARBA" id="ARBA00023136"/>
    </source>
</evidence>
<keyword evidence="13" id="KW-1185">Reference proteome</keyword>
<dbReference type="PROSITE" id="PS50928">
    <property type="entry name" value="ABC_TM1"/>
    <property type="match status" value="1"/>
</dbReference>
<dbReference type="PANTHER" id="PTHR30183">
    <property type="entry name" value="MOLYBDENUM TRANSPORT SYSTEM PERMEASE PROTEIN MODB"/>
    <property type="match status" value="1"/>
</dbReference>
<dbReference type="PANTHER" id="PTHR30183:SF3">
    <property type="entry name" value="MOLYBDENUM TRANSPORT SYSTEM PERMEASE PROTEIN MODB"/>
    <property type="match status" value="1"/>
</dbReference>
<comment type="subcellular location">
    <subcellularLocation>
        <location evidence="1 9">Cell membrane</location>
        <topology evidence="1 9">Multi-pass membrane protein</topology>
    </subcellularLocation>
</comment>
<keyword evidence="3 9" id="KW-0813">Transport</keyword>
<keyword evidence="8 9" id="KW-0472">Membrane</keyword>